<reference evidence="12 13" key="1">
    <citation type="journal article" date="2023" name="Elife">
        <title>Identification of key yeast species and microbe-microbe interactions impacting larval growth of Drosophila in the wild.</title>
        <authorList>
            <person name="Mure A."/>
            <person name="Sugiura Y."/>
            <person name="Maeda R."/>
            <person name="Honda K."/>
            <person name="Sakurai N."/>
            <person name="Takahashi Y."/>
            <person name="Watada M."/>
            <person name="Katoh T."/>
            <person name="Gotoh A."/>
            <person name="Gotoh Y."/>
            <person name="Taniguchi I."/>
            <person name="Nakamura K."/>
            <person name="Hayashi T."/>
            <person name="Katayama T."/>
            <person name="Uemura T."/>
            <person name="Hattori Y."/>
        </authorList>
    </citation>
    <scope>NUCLEOTIDE SEQUENCE [LARGE SCALE GENOMIC DNA]</scope>
    <source>
        <strain evidence="12 13">SB-73</strain>
    </source>
</reference>
<accession>A0AAV5RK82</accession>
<keyword evidence="6" id="KW-0687">Ribonucleoprotein</keyword>
<dbReference type="InterPro" id="IPR018261">
    <property type="entry name" value="Ribosomal_bL27_CS"/>
</dbReference>
<dbReference type="AlphaFoldDB" id="A0AAV5RK82"/>
<evidence type="ECO:0000256" key="8">
    <source>
        <dbReference type="ARBA" id="ARBA00035465"/>
    </source>
</evidence>
<dbReference type="GO" id="GO:0005762">
    <property type="term" value="C:mitochondrial large ribosomal subunit"/>
    <property type="evidence" value="ECO:0007669"/>
    <property type="project" value="TreeGrafter"/>
</dbReference>
<dbReference type="EMBL" id="BTGC01000005">
    <property type="protein sequence ID" value="GMM51412.1"/>
    <property type="molecule type" value="Genomic_DNA"/>
</dbReference>
<sequence length="369" mass="42464">MFDMLGLKIALRVKSPLYTTIRTATKRTSGTSASSSNSAGRRLGPKKSENEFVKPGQIIWRQRGTKFYPGENCGIGRDHTIFALEPGYVRFYRDPFHAKRKFIGVALKQEYRLPTPHFEPRRRRFGYTLITDDKSAKFEEDFLTRKETKETKSRKIEEEKLLNDLEIRLSNYKEFCKSVDLELNHEQACRLDSIYQYMQGGKSYTESAEIVNSILLNDLEIDLNAARIQSAEYQDAVNQLSKDIETVDSKVCFGNNLKLVLVTEVSEDAKMNAISELDKLTKDLEYTPPSVVSQINTIIRNCAAFSSKDAAHLKRKYVKFLKPVPITAENKKEFEEKSAKKEGEIKLVHIRDDFQRYFIPKGARLIFDL</sequence>
<keyword evidence="3" id="KW-0809">Transit peptide</keyword>
<keyword evidence="13" id="KW-1185">Reference proteome</keyword>
<dbReference type="FunFam" id="2.40.50.100:FF:000042">
    <property type="entry name" value="50S ribosomal protein L27"/>
    <property type="match status" value="1"/>
</dbReference>
<dbReference type="InterPro" id="IPR001684">
    <property type="entry name" value="Ribosomal_bL27"/>
</dbReference>
<dbReference type="GO" id="GO:0003735">
    <property type="term" value="F:structural constituent of ribosome"/>
    <property type="evidence" value="ECO:0007669"/>
    <property type="project" value="InterPro"/>
</dbReference>
<feature type="region of interest" description="Disordered" evidence="10">
    <location>
        <begin position="25"/>
        <end position="48"/>
    </location>
</feature>
<comment type="similarity">
    <text evidence="2">Belongs to the bacterial ribosomal protein bL27 family.</text>
</comment>
<dbReference type="PRINTS" id="PR00063">
    <property type="entry name" value="RIBOSOMALL27"/>
</dbReference>
<feature type="compositionally biased region" description="Low complexity" evidence="10">
    <location>
        <begin position="25"/>
        <end position="42"/>
    </location>
</feature>
<dbReference type="SUPFAM" id="SSF110324">
    <property type="entry name" value="Ribosomal L27 protein-like"/>
    <property type="match status" value="1"/>
</dbReference>
<dbReference type="InterPro" id="IPR041244">
    <property type="entry name" value="Ribosomal_bL27m_C"/>
</dbReference>
<evidence type="ECO:0000313" key="13">
    <source>
        <dbReference type="Proteomes" id="UP001362899"/>
    </source>
</evidence>
<keyword evidence="5" id="KW-0496">Mitochondrion</keyword>
<dbReference type="PANTHER" id="PTHR15893">
    <property type="entry name" value="RIBOSOMAL PROTEIN L27"/>
    <property type="match status" value="1"/>
</dbReference>
<evidence type="ECO:0000256" key="6">
    <source>
        <dbReference type="ARBA" id="ARBA00023274"/>
    </source>
</evidence>
<keyword evidence="9" id="KW-0175">Coiled coil</keyword>
<evidence type="ECO:0000256" key="3">
    <source>
        <dbReference type="ARBA" id="ARBA00022946"/>
    </source>
</evidence>
<name>A0AAV5RK82_STABA</name>
<comment type="subcellular location">
    <subcellularLocation>
        <location evidence="1">Mitochondrion</location>
    </subcellularLocation>
</comment>
<gene>
    <name evidence="12" type="ORF">DASB73_023700</name>
</gene>
<dbReference type="NCBIfam" id="TIGR00062">
    <property type="entry name" value="L27"/>
    <property type="match status" value="1"/>
</dbReference>
<feature type="domain" description="Large ribosomal subunit protein bL27m C-terminal" evidence="11">
    <location>
        <begin position="131"/>
        <end position="344"/>
    </location>
</feature>
<protein>
    <recommendedName>
        <fullName evidence="7">Large ribosomal subunit protein bL27m</fullName>
    </recommendedName>
    <alternativeName>
        <fullName evidence="8">54S ribosomal protein L2, mitochondrial</fullName>
    </alternativeName>
</protein>
<evidence type="ECO:0000313" key="12">
    <source>
        <dbReference type="EMBL" id="GMM51412.1"/>
    </source>
</evidence>
<dbReference type="PROSITE" id="PS00831">
    <property type="entry name" value="RIBOSOMAL_L27"/>
    <property type="match status" value="1"/>
</dbReference>
<dbReference type="Pfam" id="PF01016">
    <property type="entry name" value="Ribosomal_L27"/>
    <property type="match status" value="1"/>
</dbReference>
<feature type="coiled-coil region" evidence="9">
    <location>
        <begin position="216"/>
        <end position="243"/>
    </location>
</feature>
<evidence type="ECO:0000256" key="9">
    <source>
        <dbReference type="SAM" id="Coils"/>
    </source>
</evidence>
<dbReference type="Proteomes" id="UP001362899">
    <property type="component" value="Unassembled WGS sequence"/>
</dbReference>
<dbReference type="Gene3D" id="2.40.50.100">
    <property type="match status" value="1"/>
</dbReference>
<evidence type="ECO:0000259" key="11">
    <source>
        <dbReference type="Pfam" id="PF18471"/>
    </source>
</evidence>
<dbReference type="Pfam" id="PF18471">
    <property type="entry name" value="Ribosomal_L27_C"/>
    <property type="match status" value="1"/>
</dbReference>
<dbReference type="GO" id="GO:0006412">
    <property type="term" value="P:translation"/>
    <property type="evidence" value="ECO:0007669"/>
    <property type="project" value="InterPro"/>
</dbReference>
<comment type="caution">
    <text evidence="12">The sequence shown here is derived from an EMBL/GenBank/DDBJ whole genome shotgun (WGS) entry which is preliminary data.</text>
</comment>
<evidence type="ECO:0000256" key="4">
    <source>
        <dbReference type="ARBA" id="ARBA00022980"/>
    </source>
</evidence>
<evidence type="ECO:0000256" key="1">
    <source>
        <dbReference type="ARBA" id="ARBA00004173"/>
    </source>
</evidence>
<evidence type="ECO:0000256" key="2">
    <source>
        <dbReference type="ARBA" id="ARBA00010797"/>
    </source>
</evidence>
<organism evidence="12 13">
    <name type="scientific">Starmerella bacillaris</name>
    <name type="common">Yeast</name>
    <name type="synonym">Candida zemplinina</name>
    <dbReference type="NCBI Taxonomy" id="1247836"/>
    <lineage>
        <taxon>Eukaryota</taxon>
        <taxon>Fungi</taxon>
        <taxon>Dikarya</taxon>
        <taxon>Ascomycota</taxon>
        <taxon>Saccharomycotina</taxon>
        <taxon>Dipodascomycetes</taxon>
        <taxon>Dipodascales</taxon>
        <taxon>Trichomonascaceae</taxon>
        <taxon>Starmerella</taxon>
    </lineage>
</organism>
<proteinExistence type="inferred from homology"/>
<dbReference type="PANTHER" id="PTHR15893:SF0">
    <property type="entry name" value="LARGE RIBOSOMAL SUBUNIT PROTEIN BL27M"/>
    <property type="match status" value="1"/>
</dbReference>
<evidence type="ECO:0000256" key="7">
    <source>
        <dbReference type="ARBA" id="ARBA00035267"/>
    </source>
</evidence>
<keyword evidence="4 12" id="KW-0689">Ribosomal protein</keyword>
<evidence type="ECO:0000256" key="5">
    <source>
        <dbReference type="ARBA" id="ARBA00023128"/>
    </source>
</evidence>
<evidence type="ECO:0000256" key="10">
    <source>
        <dbReference type="SAM" id="MobiDB-lite"/>
    </source>
</evidence>